<name>A0A8X6U6K7_NEPPI</name>
<dbReference type="Proteomes" id="UP000887013">
    <property type="component" value="Unassembled WGS sequence"/>
</dbReference>
<evidence type="ECO:0000256" key="1">
    <source>
        <dbReference type="ARBA" id="ARBA00010134"/>
    </source>
</evidence>
<dbReference type="GO" id="GO:0043067">
    <property type="term" value="P:regulation of programmed cell death"/>
    <property type="evidence" value="ECO:0007669"/>
    <property type="project" value="UniProtKB-ARBA"/>
</dbReference>
<dbReference type="PROSITE" id="PS50208">
    <property type="entry name" value="CASPASE_P20"/>
    <property type="match status" value="1"/>
</dbReference>
<protein>
    <submittedName>
        <fullName evidence="4">CASPASE_P20 domain-containing protein</fullName>
    </submittedName>
</protein>
<dbReference type="OrthoDB" id="6097640at2759"/>
<dbReference type="SMART" id="SM00115">
    <property type="entry name" value="CASc"/>
    <property type="match status" value="1"/>
</dbReference>
<dbReference type="GO" id="GO:0005737">
    <property type="term" value="C:cytoplasm"/>
    <property type="evidence" value="ECO:0007669"/>
    <property type="project" value="UniProtKB-ARBA"/>
</dbReference>
<comment type="similarity">
    <text evidence="1">Belongs to the peptidase C14A family.</text>
</comment>
<sequence>MLDDIWNGEALLLEELPTRGPTAFSKFIEILRDNGFGSKADEILRAEASEYIISQNQRGYCIIINNEVCHKPDEDDIFQYAHDIEAKALDIALSTIGYSSPEFKRNLCPRDLISVLTEFSQKDFSKADSCIVIILSNGARKMNSNFIFDINGECIVLNEILNLFTDSKCPSLKYKPKIFLLPSFDGSYNFSNSVNSLKSVKLLPDVNDIFIWHFPPPKAYNLFFEELNQVKFFGQVLSKNLEHDFLECDFEKVMNNAYNEFFGKFSVERDLHSISACTKIGNVKEKITFSITS</sequence>
<proteinExistence type="inferred from homology"/>
<dbReference type="AlphaFoldDB" id="A0A8X6U6K7"/>
<keyword evidence="2" id="KW-0053">Apoptosis</keyword>
<dbReference type="EMBL" id="BMAW01023587">
    <property type="protein sequence ID" value="GFT83466.1"/>
    <property type="molecule type" value="Genomic_DNA"/>
</dbReference>
<comment type="caution">
    <text evidence="4">The sequence shown here is derived from an EMBL/GenBank/DDBJ whole genome shotgun (WGS) entry which is preliminary data.</text>
</comment>
<accession>A0A8X6U6K7</accession>
<organism evidence="4 5">
    <name type="scientific">Nephila pilipes</name>
    <name type="common">Giant wood spider</name>
    <name type="synonym">Nephila maculata</name>
    <dbReference type="NCBI Taxonomy" id="299642"/>
    <lineage>
        <taxon>Eukaryota</taxon>
        <taxon>Metazoa</taxon>
        <taxon>Ecdysozoa</taxon>
        <taxon>Arthropoda</taxon>
        <taxon>Chelicerata</taxon>
        <taxon>Arachnida</taxon>
        <taxon>Araneae</taxon>
        <taxon>Araneomorphae</taxon>
        <taxon>Entelegynae</taxon>
        <taxon>Araneoidea</taxon>
        <taxon>Nephilidae</taxon>
        <taxon>Nephila</taxon>
    </lineage>
</organism>
<dbReference type="InterPro" id="IPR001309">
    <property type="entry name" value="Pept_C14_p20"/>
</dbReference>
<dbReference type="InterPro" id="IPR011600">
    <property type="entry name" value="Pept_C14_caspase"/>
</dbReference>
<evidence type="ECO:0000259" key="3">
    <source>
        <dbReference type="PROSITE" id="PS50208"/>
    </source>
</evidence>
<dbReference type="PRINTS" id="PR00376">
    <property type="entry name" value="IL1BCENZYME"/>
</dbReference>
<gene>
    <name evidence="4" type="primary">AVEN_115253_1</name>
    <name evidence="4" type="ORF">NPIL_305011</name>
</gene>
<dbReference type="Pfam" id="PF00656">
    <property type="entry name" value="Peptidase_C14"/>
    <property type="match status" value="1"/>
</dbReference>
<dbReference type="InterPro" id="IPR029030">
    <property type="entry name" value="Caspase-like_dom_sf"/>
</dbReference>
<evidence type="ECO:0000313" key="4">
    <source>
        <dbReference type="EMBL" id="GFT83466.1"/>
    </source>
</evidence>
<dbReference type="GO" id="GO:0006508">
    <property type="term" value="P:proteolysis"/>
    <property type="evidence" value="ECO:0007669"/>
    <property type="project" value="InterPro"/>
</dbReference>
<dbReference type="SUPFAM" id="SSF52129">
    <property type="entry name" value="Caspase-like"/>
    <property type="match status" value="1"/>
</dbReference>
<dbReference type="PANTHER" id="PTHR48169:SF7">
    <property type="entry name" value="CASPASE 10"/>
    <property type="match status" value="1"/>
</dbReference>
<feature type="domain" description="Caspase family p20" evidence="3">
    <location>
        <begin position="57"/>
        <end position="188"/>
    </location>
</feature>
<dbReference type="GO" id="GO:0004197">
    <property type="term" value="F:cysteine-type endopeptidase activity"/>
    <property type="evidence" value="ECO:0007669"/>
    <property type="project" value="InterPro"/>
</dbReference>
<dbReference type="Gene3D" id="3.40.50.1460">
    <property type="match status" value="1"/>
</dbReference>
<evidence type="ECO:0000256" key="2">
    <source>
        <dbReference type="ARBA" id="ARBA00022703"/>
    </source>
</evidence>
<dbReference type="GO" id="GO:0006915">
    <property type="term" value="P:apoptotic process"/>
    <property type="evidence" value="ECO:0007669"/>
    <property type="project" value="UniProtKB-KW"/>
</dbReference>
<evidence type="ECO:0000313" key="5">
    <source>
        <dbReference type="Proteomes" id="UP000887013"/>
    </source>
</evidence>
<keyword evidence="5" id="KW-1185">Reference proteome</keyword>
<dbReference type="InterPro" id="IPR015917">
    <property type="entry name" value="Pept_C14A"/>
</dbReference>
<dbReference type="PANTHER" id="PTHR48169">
    <property type="entry name" value="DED DOMAIN-CONTAINING PROTEIN"/>
    <property type="match status" value="1"/>
</dbReference>
<reference evidence="4" key="1">
    <citation type="submission" date="2020-08" db="EMBL/GenBank/DDBJ databases">
        <title>Multicomponent nature underlies the extraordinary mechanical properties of spider dragline silk.</title>
        <authorList>
            <person name="Kono N."/>
            <person name="Nakamura H."/>
            <person name="Mori M."/>
            <person name="Yoshida Y."/>
            <person name="Ohtoshi R."/>
            <person name="Malay A.D."/>
            <person name="Moran D.A.P."/>
            <person name="Tomita M."/>
            <person name="Numata K."/>
            <person name="Arakawa K."/>
        </authorList>
    </citation>
    <scope>NUCLEOTIDE SEQUENCE</scope>
</reference>
<dbReference type="CDD" id="cd01671">
    <property type="entry name" value="CARD"/>
    <property type="match status" value="1"/>
</dbReference>